<protein>
    <recommendedName>
        <fullName evidence="9">Major facilitator superfamily (MFS) profile domain-containing protein</fullName>
    </recommendedName>
</protein>
<evidence type="ECO:0008006" key="9">
    <source>
        <dbReference type="Google" id="ProtNLM"/>
    </source>
</evidence>
<gene>
    <name evidence="7" type="ORF">LTR84_008271</name>
</gene>
<feature type="transmembrane region" description="Helical" evidence="6">
    <location>
        <begin position="131"/>
        <end position="155"/>
    </location>
</feature>
<organism evidence="7 8">
    <name type="scientific">Exophiala bonariae</name>
    <dbReference type="NCBI Taxonomy" id="1690606"/>
    <lineage>
        <taxon>Eukaryota</taxon>
        <taxon>Fungi</taxon>
        <taxon>Dikarya</taxon>
        <taxon>Ascomycota</taxon>
        <taxon>Pezizomycotina</taxon>
        <taxon>Eurotiomycetes</taxon>
        <taxon>Chaetothyriomycetidae</taxon>
        <taxon>Chaetothyriales</taxon>
        <taxon>Herpotrichiellaceae</taxon>
        <taxon>Exophiala</taxon>
    </lineage>
</organism>
<dbReference type="InterPro" id="IPR036259">
    <property type="entry name" value="MFS_trans_sf"/>
</dbReference>
<dbReference type="PANTHER" id="PTHR23502">
    <property type="entry name" value="MAJOR FACILITATOR SUPERFAMILY"/>
    <property type="match status" value="1"/>
</dbReference>
<reference evidence="7 8" key="1">
    <citation type="submission" date="2023-08" db="EMBL/GenBank/DDBJ databases">
        <title>Black Yeasts Isolated from many extreme environments.</title>
        <authorList>
            <person name="Coleine C."/>
            <person name="Stajich J.E."/>
            <person name="Selbmann L."/>
        </authorList>
    </citation>
    <scope>NUCLEOTIDE SEQUENCE [LARGE SCALE GENOMIC DNA]</scope>
    <source>
        <strain evidence="7 8">CCFEE 5792</strain>
    </source>
</reference>
<dbReference type="SUPFAM" id="SSF103473">
    <property type="entry name" value="MFS general substrate transporter"/>
    <property type="match status" value="1"/>
</dbReference>
<dbReference type="AlphaFoldDB" id="A0AAV9N1D7"/>
<feature type="transmembrane region" description="Helical" evidence="6">
    <location>
        <begin position="211"/>
        <end position="232"/>
    </location>
</feature>
<dbReference type="GO" id="GO:0022857">
    <property type="term" value="F:transmembrane transporter activity"/>
    <property type="evidence" value="ECO:0007669"/>
    <property type="project" value="TreeGrafter"/>
</dbReference>
<evidence type="ECO:0000256" key="1">
    <source>
        <dbReference type="ARBA" id="ARBA00004141"/>
    </source>
</evidence>
<evidence type="ECO:0000256" key="5">
    <source>
        <dbReference type="SAM" id="MobiDB-lite"/>
    </source>
</evidence>
<dbReference type="Gene3D" id="1.20.1720.10">
    <property type="entry name" value="Multidrug resistance protein D"/>
    <property type="match status" value="1"/>
</dbReference>
<keyword evidence="2 6" id="KW-0812">Transmembrane</keyword>
<feature type="transmembrane region" description="Helical" evidence="6">
    <location>
        <begin position="167"/>
        <end position="190"/>
    </location>
</feature>
<evidence type="ECO:0000313" key="8">
    <source>
        <dbReference type="Proteomes" id="UP001358417"/>
    </source>
</evidence>
<dbReference type="GO" id="GO:0005886">
    <property type="term" value="C:plasma membrane"/>
    <property type="evidence" value="ECO:0007669"/>
    <property type="project" value="TreeGrafter"/>
</dbReference>
<keyword evidence="3 6" id="KW-1133">Transmembrane helix</keyword>
<proteinExistence type="predicted"/>
<feature type="transmembrane region" description="Helical" evidence="6">
    <location>
        <begin position="238"/>
        <end position="264"/>
    </location>
</feature>
<dbReference type="GeneID" id="89976435"/>
<name>A0AAV9N1D7_9EURO</name>
<feature type="transmembrane region" description="Helical" evidence="6">
    <location>
        <begin position="306"/>
        <end position="328"/>
    </location>
</feature>
<comment type="subcellular location">
    <subcellularLocation>
        <location evidence="1">Membrane</location>
        <topology evidence="1">Multi-pass membrane protein</topology>
    </subcellularLocation>
</comment>
<dbReference type="EMBL" id="JAVRRD010000030">
    <property type="protein sequence ID" value="KAK5046468.1"/>
    <property type="molecule type" value="Genomic_DNA"/>
</dbReference>
<keyword evidence="8" id="KW-1185">Reference proteome</keyword>
<comment type="caution">
    <text evidence="7">The sequence shown here is derived from an EMBL/GenBank/DDBJ whole genome shotgun (WGS) entry which is preliminary data.</text>
</comment>
<feature type="region of interest" description="Disordered" evidence="5">
    <location>
        <begin position="1"/>
        <end position="28"/>
    </location>
</feature>
<evidence type="ECO:0000256" key="6">
    <source>
        <dbReference type="SAM" id="Phobius"/>
    </source>
</evidence>
<dbReference type="PANTHER" id="PTHR23502:SF22">
    <property type="entry name" value="MAJOR FACILITATOR SUPERFAMILY (MFS) PROFILE DOMAIN-CONTAINING PROTEIN"/>
    <property type="match status" value="1"/>
</dbReference>
<evidence type="ECO:0000256" key="3">
    <source>
        <dbReference type="ARBA" id="ARBA00022989"/>
    </source>
</evidence>
<accession>A0AAV9N1D7</accession>
<evidence type="ECO:0000256" key="4">
    <source>
        <dbReference type="ARBA" id="ARBA00023136"/>
    </source>
</evidence>
<dbReference type="Proteomes" id="UP001358417">
    <property type="component" value="Unassembled WGS sequence"/>
</dbReference>
<evidence type="ECO:0000313" key="7">
    <source>
        <dbReference type="EMBL" id="KAK5046468.1"/>
    </source>
</evidence>
<evidence type="ECO:0000256" key="2">
    <source>
        <dbReference type="ARBA" id="ARBA00022692"/>
    </source>
</evidence>
<keyword evidence="4 6" id="KW-0472">Membrane</keyword>
<dbReference type="RefSeq" id="XP_064702059.1">
    <property type="nucleotide sequence ID" value="XM_064851818.1"/>
</dbReference>
<feature type="transmembrane region" description="Helical" evidence="6">
    <location>
        <begin position="276"/>
        <end position="294"/>
    </location>
</feature>
<sequence>MVTKANSDRIEDSGAIEQGEHDHVPQKNTDIYHGDAEIVVDIGSNAAKSEVASNLKLASDSHTILIPQPSDDPHDPLNWSHAKKHLLLATIGLAAFVADFQAGAAVPCIIIQGAEWHLSPTHVNYANNLNVLLVLMNLMWAVGINQTSSILFSLPVTEGGYGFSQSVVGYIFFAPVTGVVLGELFGHFFNDFLASRHIRRHKGIFIPEARLFPIYLSTIFMVPGLVLVGQSLFHHLHWAAIIMGWGMFVFGYMVATVAVTAYALDSYPTAAGEVSALINLARLLGGFSVGYFQLQWGEKSGYNVTFGVQAAIVAAGIMIIPLLHIFALEFPDG</sequence>